<dbReference type="GeneID" id="41587595"/>
<evidence type="ECO:0000313" key="2">
    <source>
        <dbReference type="EMBL" id="SIM37439.1"/>
    </source>
</evidence>
<dbReference type="SUPFAM" id="SSF46785">
    <property type="entry name" value="Winged helix' DNA-binding domain"/>
    <property type="match status" value="1"/>
</dbReference>
<dbReference type="RefSeq" id="WP_148689515.1">
    <property type="nucleotide sequence ID" value="NZ_LT671858.1"/>
</dbReference>
<dbReference type="Pfam" id="PF03551">
    <property type="entry name" value="PadR"/>
    <property type="match status" value="1"/>
</dbReference>
<proteinExistence type="predicted"/>
<dbReference type="Gene3D" id="1.10.10.10">
    <property type="entry name" value="Winged helix-like DNA-binding domain superfamily/Winged helix DNA-binding domain"/>
    <property type="match status" value="1"/>
</dbReference>
<evidence type="ECO:0000313" key="3">
    <source>
        <dbReference type="Proteomes" id="UP000195607"/>
    </source>
</evidence>
<dbReference type="Proteomes" id="UP000195607">
    <property type="component" value="Chromosome I"/>
</dbReference>
<organism evidence="2 3">
    <name type="scientific">Cuniculiplasma divulgatum</name>
    <dbReference type="NCBI Taxonomy" id="1673428"/>
    <lineage>
        <taxon>Archaea</taxon>
        <taxon>Methanobacteriati</taxon>
        <taxon>Thermoplasmatota</taxon>
        <taxon>Thermoplasmata</taxon>
        <taxon>Thermoplasmatales</taxon>
        <taxon>Cuniculiplasmataceae</taxon>
        <taxon>Cuniculiplasma</taxon>
    </lineage>
</organism>
<dbReference type="InterPro" id="IPR036390">
    <property type="entry name" value="WH_DNA-bd_sf"/>
</dbReference>
<gene>
    <name evidence="2" type="ORF">CSP5_0292</name>
</gene>
<accession>A0A1N5SNJ9</accession>
<name>A0A1N5SNJ9_9ARCH</name>
<feature type="domain" description="Transcription regulator PadR N-terminal" evidence="1">
    <location>
        <begin position="11"/>
        <end position="74"/>
    </location>
</feature>
<dbReference type="EMBL" id="LT671858">
    <property type="protein sequence ID" value="SIM37439.1"/>
    <property type="molecule type" value="Genomic_DNA"/>
</dbReference>
<reference evidence="2 3" key="1">
    <citation type="submission" date="2016-04" db="EMBL/GenBank/DDBJ databases">
        <authorList>
            <person name="Evans L.H."/>
            <person name="Alamgir A."/>
            <person name="Owens N."/>
            <person name="Weber N.D."/>
            <person name="Virtaneva K."/>
            <person name="Barbian K."/>
            <person name="Babar A."/>
            <person name="Rosenke K."/>
        </authorList>
    </citation>
    <scope>NUCLEOTIDE SEQUENCE [LARGE SCALE GENOMIC DNA]</scope>
    <source>
        <strain evidence="3">S5(T) (JCM 30642 \VKM B-2941)</strain>
    </source>
</reference>
<protein>
    <submittedName>
        <fullName evidence="2">PadR family transcriptional regulator</fullName>
    </submittedName>
</protein>
<dbReference type="InterPro" id="IPR005149">
    <property type="entry name" value="Tscrpt_reg_PadR_N"/>
</dbReference>
<sequence>MNLGEYSDSALFILSLKPMSGYELSRKLKWDGSMVSGGTIRPLLKSLEYHGFIRYEMRGRAKVYHLTSKGEKYVSNLRLFRENIRERMLAVSMGRDLLFPDVLASIEDTTILNEAIDKMASVIIRQVKVAFVLKKAGNTEAIDRMISNLNDVIKEILSAEKPKIKQ</sequence>
<dbReference type="InterPro" id="IPR036388">
    <property type="entry name" value="WH-like_DNA-bd_sf"/>
</dbReference>
<dbReference type="AlphaFoldDB" id="A0A1N5SNJ9"/>
<evidence type="ECO:0000259" key="1">
    <source>
        <dbReference type="Pfam" id="PF03551"/>
    </source>
</evidence>